<evidence type="ECO:0000313" key="3">
    <source>
        <dbReference type="Proteomes" id="UP000004067"/>
    </source>
</evidence>
<dbReference type="Proteomes" id="UP000004067">
    <property type="component" value="Unassembled WGS sequence"/>
</dbReference>
<comment type="caution">
    <text evidence="2">The sequence shown here is derived from an EMBL/GenBank/DDBJ whole genome shotgun (WGS) entry which is preliminary data.</text>
</comment>
<dbReference type="STRING" id="888060.HMPREF9081_0645"/>
<evidence type="ECO:0000256" key="1">
    <source>
        <dbReference type="SAM" id="Phobius"/>
    </source>
</evidence>
<feature type="transmembrane region" description="Helical" evidence="1">
    <location>
        <begin position="6"/>
        <end position="27"/>
    </location>
</feature>
<dbReference type="AlphaFoldDB" id="F5RK60"/>
<gene>
    <name evidence="2" type="ORF">HMPREF9081_0645</name>
</gene>
<organism evidence="2 3">
    <name type="scientific">Centipeda periodontii DSM 2778</name>
    <dbReference type="NCBI Taxonomy" id="888060"/>
    <lineage>
        <taxon>Bacteria</taxon>
        <taxon>Bacillati</taxon>
        <taxon>Bacillota</taxon>
        <taxon>Negativicutes</taxon>
        <taxon>Selenomonadales</taxon>
        <taxon>Selenomonadaceae</taxon>
        <taxon>Centipeda</taxon>
    </lineage>
</organism>
<keyword evidence="1" id="KW-1133">Transmembrane helix</keyword>
<keyword evidence="1" id="KW-0812">Transmembrane</keyword>
<evidence type="ECO:0000313" key="2">
    <source>
        <dbReference type="EMBL" id="EGK61060.1"/>
    </source>
</evidence>
<keyword evidence="1" id="KW-0472">Membrane</keyword>
<accession>F5RK60</accession>
<keyword evidence="3" id="KW-1185">Reference proteome</keyword>
<dbReference type="EMBL" id="AFHQ01000024">
    <property type="protein sequence ID" value="EGK61060.1"/>
    <property type="molecule type" value="Genomic_DNA"/>
</dbReference>
<protein>
    <submittedName>
        <fullName evidence="2">Uncharacterized protein</fullName>
    </submittedName>
</protein>
<dbReference type="HOGENOM" id="CLU_2804597_0_0_9"/>
<name>F5RK60_9FIRM</name>
<sequence>MTPVIYYSAHFSEMCYSIISAVCIYNWSLCLRRSKRPFHRFAVPLPRIGGGGLGERQIPRSSPSSSR</sequence>
<reference evidence="2 3" key="1">
    <citation type="submission" date="2011-04" db="EMBL/GenBank/DDBJ databases">
        <authorList>
            <person name="Muzny D."/>
            <person name="Qin X."/>
            <person name="Deng J."/>
            <person name="Jiang H."/>
            <person name="Liu Y."/>
            <person name="Qu J."/>
            <person name="Song X.-Z."/>
            <person name="Zhang L."/>
            <person name="Thornton R."/>
            <person name="Coyle M."/>
            <person name="Francisco L."/>
            <person name="Jackson L."/>
            <person name="Javaid M."/>
            <person name="Korchina V."/>
            <person name="Kovar C."/>
            <person name="Mata R."/>
            <person name="Mathew T."/>
            <person name="Ngo R."/>
            <person name="Nguyen L."/>
            <person name="Nguyen N."/>
            <person name="Okwuonu G."/>
            <person name="Ongeri F."/>
            <person name="Pham C."/>
            <person name="Simmons D."/>
            <person name="Wilczek-Boney K."/>
            <person name="Hale W."/>
            <person name="Jakkamsetti A."/>
            <person name="Pham P."/>
            <person name="Ruth R."/>
            <person name="San Lucas F."/>
            <person name="Warren J."/>
            <person name="Zhang J."/>
            <person name="Zhao Z."/>
            <person name="Zhou C."/>
            <person name="Zhu D."/>
            <person name="Lee S."/>
            <person name="Bess C."/>
            <person name="Blankenburg K."/>
            <person name="Forbes L."/>
            <person name="Fu Q."/>
            <person name="Gubbala S."/>
            <person name="Hirani K."/>
            <person name="Jayaseelan J.C."/>
            <person name="Lara F."/>
            <person name="Munidasa M."/>
            <person name="Palculict T."/>
            <person name="Patil S."/>
            <person name="Pu L.-L."/>
            <person name="Saada N."/>
            <person name="Tang L."/>
            <person name="Weissenberger G."/>
            <person name="Zhu Y."/>
            <person name="Hemphill L."/>
            <person name="Shang Y."/>
            <person name="Youmans B."/>
            <person name="Ayvaz T."/>
            <person name="Ross M."/>
            <person name="Santibanez J."/>
            <person name="Aqrawi P."/>
            <person name="Gross S."/>
            <person name="Joshi V."/>
            <person name="Fowler G."/>
            <person name="Nazareth L."/>
            <person name="Reid J."/>
            <person name="Worley K."/>
            <person name="Petrosino J."/>
            <person name="Highlander S."/>
            <person name="Gibbs R."/>
        </authorList>
    </citation>
    <scope>NUCLEOTIDE SEQUENCE [LARGE SCALE GENOMIC DNA]</scope>
    <source>
        <strain evidence="2 3">DSM 2778</strain>
    </source>
</reference>
<proteinExistence type="predicted"/>